<evidence type="ECO:0000256" key="1">
    <source>
        <dbReference type="SAM" id="SignalP"/>
    </source>
</evidence>
<keyword evidence="1" id="KW-0732">Signal</keyword>
<evidence type="ECO:0000313" key="2">
    <source>
        <dbReference type="Proteomes" id="UP000694941"/>
    </source>
</evidence>
<gene>
    <name evidence="3" type="primary">LOC111085740</name>
</gene>
<dbReference type="RefSeq" id="XP_022241439.1">
    <property type="nucleotide sequence ID" value="XM_022385731.1"/>
</dbReference>
<dbReference type="Proteomes" id="UP000694941">
    <property type="component" value="Unplaced"/>
</dbReference>
<organism evidence="2 3">
    <name type="scientific">Limulus polyphemus</name>
    <name type="common">Atlantic horseshoe crab</name>
    <dbReference type="NCBI Taxonomy" id="6850"/>
    <lineage>
        <taxon>Eukaryota</taxon>
        <taxon>Metazoa</taxon>
        <taxon>Ecdysozoa</taxon>
        <taxon>Arthropoda</taxon>
        <taxon>Chelicerata</taxon>
        <taxon>Merostomata</taxon>
        <taxon>Xiphosura</taxon>
        <taxon>Limulidae</taxon>
        <taxon>Limulus</taxon>
    </lineage>
</organism>
<feature type="signal peptide" evidence="1">
    <location>
        <begin position="1"/>
        <end position="20"/>
    </location>
</feature>
<protein>
    <submittedName>
        <fullName evidence="3">Uncharacterized protein LOC111085740</fullName>
    </submittedName>
</protein>
<sequence length="123" mass="13706">MNKKVFFAICILSIFTVVAGIFQTVQVCVNSMIQGLQSSCVRCIAGQTFTNTLNTCYGGTSLPVNSTQTQAFCLLTTCLSQIIGQQPQVIGRRKRSDEIEENDLETVETFLETNYDKEENVYD</sequence>
<name>A0ABM1SCT4_LIMPO</name>
<dbReference type="GeneID" id="111085740"/>
<accession>A0ABM1SCT4</accession>
<feature type="chain" id="PRO_5046214670" evidence="1">
    <location>
        <begin position="21"/>
        <end position="123"/>
    </location>
</feature>
<keyword evidence="2" id="KW-1185">Reference proteome</keyword>
<evidence type="ECO:0000313" key="3">
    <source>
        <dbReference type="RefSeq" id="XP_022241439.1"/>
    </source>
</evidence>
<proteinExistence type="predicted"/>
<reference evidence="3" key="1">
    <citation type="submission" date="2025-08" db="UniProtKB">
        <authorList>
            <consortium name="RefSeq"/>
        </authorList>
    </citation>
    <scope>IDENTIFICATION</scope>
    <source>
        <tissue evidence="3">Muscle</tissue>
    </source>
</reference>